<evidence type="ECO:0000313" key="2">
    <source>
        <dbReference type="EMBL" id="KKS91737.1"/>
    </source>
</evidence>
<organism evidence="2 3">
    <name type="scientific">Candidatus Collierbacteria bacterium GW2011_GWC2_43_12</name>
    <dbReference type="NCBI Taxonomy" id="1618390"/>
    <lineage>
        <taxon>Bacteria</taxon>
        <taxon>Candidatus Collieribacteriota</taxon>
    </lineage>
</organism>
<name>A0A0G1D221_9BACT</name>
<reference evidence="2 3" key="1">
    <citation type="journal article" date="2015" name="Nature">
        <title>rRNA introns, odd ribosomes, and small enigmatic genomes across a large radiation of phyla.</title>
        <authorList>
            <person name="Brown C.T."/>
            <person name="Hug L.A."/>
            <person name="Thomas B.C."/>
            <person name="Sharon I."/>
            <person name="Castelle C.J."/>
            <person name="Singh A."/>
            <person name="Wilkins M.J."/>
            <person name="Williams K.H."/>
            <person name="Banfield J.F."/>
        </authorList>
    </citation>
    <scope>NUCLEOTIDE SEQUENCE [LARGE SCALE GENOMIC DNA]</scope>
</reference>
<proteinExistence type="predicted"/>
<dbReference type="Proteomes" id="UP000033980">
    <property type="component" value="Unassembled WGS sequence"/>
</dbReference>
<dbReference type="InterPro" id="IPR029044">
    <property type="entry name" value="Nucleotide-diphossugar_trans"/>
</dbReference>
<feature type="non-terminal residue" evidence="2">
    <location>
        <position position="1"/>
    </location>
</feature>
<evidence type="ECO:0000256" key="1">
    <source>
        <dbReference type="SAM" id="MobiDB-lite"/>
    </source>
</evidence>
<gene>
    <name evidence="2" type="ORF">UV68_C0062G0005</name>
</gene>
<feature type="compositionally biased region" description="Polar residues" evidence="1">
    <location>
        <begin position="301"/>
        <end position="316"/>
    </location>
</feature>
<protein>
    <recommendedName>
        <fullName evidence="4">Glycosyltransferase 2-like domain-containing protein</fullName>
    </recommendedName>
</protein>
<dbReference type="SUPFAM" id="SSF53448">
    <property type="entry name" value="Nucleotide-diphospho-sugar transferases"/>
    <property type="match status" value="1"/>
</dbReference>
<dbReference type="Gene3D" id="3.90.550.10">
    <property type="entry name" value="Spore Coat Polysaccharide Biosynthesis Protein SpsA, Chain A"/>
    <property type="match status" value="1"/>
</dbReference>
<sequence>DGLWAEPPIKDNPRVTIFHVSEPIGQRAMTNQLCRLSNSKYIMKVDAHCAFDKGFDIKMINEMHDDWTMVPVMRNLHAFNWVCPNGHVRYQGPSGVCTECGKETKRDIVWIAKNNPQSTSYCFDSEPHFQYFNEFKKRPEGKGDLTETMSLQGSCFMLTRDKYWELNICDENFGSWGSQGIEVAVKTWLSGGRVMVNHKTWYAHMFRTQGGDFGFPYELSGSAVSHAKKTAKDLFFSGKWEKAIHPLHWLVEKFMPVPGWTPEAIEKLKGSVSPTQTSNPTSSAPAPAPQASTSTTAHSPISENLTQPSRQSPTANTPPTIGCIYYTDNLVDEKLMLVCQKQLTKAVAGKKIVSVSLKPIPFGKNVVLTLERGYLTMFKQILAGLEALDTDIVFFCEHDVLYHPSHFDFLPPDRNIWYYESNYWFLRLTDGFALHYNVSPLSGLCVYRDIAIKHYKERIAMVEKEGFSYRIGFEPMTHGRIKWKDMYKFELFHSGSPSIDIAHGKNVTGKRWTQDKFRRKPTIWKEANIDTIPGWDNVRRLLSFTK</sequence>
<feature type="compositionally biased region" description="Low complexity" evidence="1">
    <location>
        <begin position="273"/>
        <end position="300"/>
    </location>
</feature>
<accession>A0A0G1D221</accession>
<dbReference type="EMBL" id="LCFK01000062">
    <property type="protein sequence ID" value="KKS91737.1"/>
    <property type="molecule type" value="Genomic_DNA"/>
</dbReference>
<dbReference type="AlphaFoldDB" id="A0A0G1D221"/>
<evidence type="ECO:0008006" key="4">
    <source>
        <dbReference type="Google" id="ProtNLM"/>
    </source>
</evidence>
<feature type="region of interest" description="Disordered" evidence="1">
    <location>
        <begin position="269"/>
        <end position="316"/>
    </location>
</feature>
<evidence type="ECO:0000313" key="3">
    <source>
        <dbReference type="Proteomes" id="UP000033980"/>
    </source>
</evidence>
<comment type="caution">
    <text evidence="2">The sequence shown here is derived from an EMBL/GenBank/DDBJ whole genome shotgun (WGS) entry which is preliminary data.</text>
</comment>